<accession>A0A0F8Z3U7</accession>
<gene>
    <name evidence="1" type="ORF">LCGC14_2743920</name>
</gene>
<proteinExistence type="predicted"/>
<sequence length="24" mass="2862">GKEYELKTHNLKEFYSIHILGIND</sequence>
<name>A0A0F8Z3U7_9ZZZZ</name>
<comment type="caution">
    <text evidence="1">The sequence shown here is derived from an EMBL/GenBank/DDBJ whole genome shotgun (WGS) entry which is preliminary data.</text>
</comment>
<protein>
    <submittedName>
        <fullName evidence="1">Uncharacterized protein</fullName>
    </submittedName>
</protein>
<evidence type="ECO:0000313" key="1">
    <source>
        <dbReference type="EMBL" id="KKK88368.1"/>
    </source>
</evidence>
<dbReference type="EMBL" id="LAZR01049983">
    <property type="protein sequence ID" value="KKK88368.1"/>
    <property type="molecule type" value="Genomic_DNA"/>
</dbReference>
<reference evidence="1" key="1">
    <citation type="journal article" date="2015" name="Nature">
        <title>Complex archaea that bridge the gap between prokaryotes and eukaryotes.</title>
        <authorList>
            <person name="Spang A."/>
            <person name="Saw J.H."/>
            <person name="Jorgensen S.L."/>
            <person name="Zaremba-Niedzwiedzka K."/>
            <person name="Martijn J."/>
            <person name="Lind A.E."/>
            <person name="van Eijk R."/>
            <person name="Schleper C."/>
            <person name="Guy L."/>
            <person name="Ettema T.J."/>
        </authorList>
    </citation>
    <scope>NUCLEOTIDE SEQUENCE</scope>
</reference>
<dbReference type="AlphaFoldDB" id="A0A0F8Z3U7"/>
<feature type="non-terminal residue" evidence="1">
    <location>
        <position position="1"/>
    </location>
</feature>
<organism evidence="1">
    <name type="scientific">marine sediment metagenome</name>
    <dbReference type="NCBI Taxonomy" id="412755"/>
    <lineage>
        <taxon>unclassified sequences</taxon>
        <taxon>metagenomes</taxon>
        <taxon>ecological metagenomes</taxon>
    </lineage>
</organism>